<dbReference type="PANTHER" id="PTHR24148">
    <property type="entry name" value="ANKYRIN REPEAT DOMAIN-CONTAINING PROTEIN 39 HOMOLOG-RELATED"/>
    <property type="match status" value="1"/>
</dbReference>
<proteinExistence type="predicted"/>
<dbReference type="PANTHER" id="PTHR24148:SF73">
    <property type="entry name" value="HET DOMAIN PROTEIN (AFU_ORTHOLOGUE AFUA_8G01020)"/>
    <property type="match status" value="1"/>
</dbReference>
<dbReference type="Pfam" id="PF26639">
    <property type="entry name" value="Het-6_barrel"/>
    <property type="match status" value="1"/>
</dbReference>
<dbReference type="InterPro" id="IPR052895">
    <property type="entry name" value="HetReg/Transcr_Mod"/>
</dbReference>
<reference evidence="2" key="1">
    <citation type="journal article" date="2020" name="Stud. Mycol.">
        <title>101 Dothideomycetes genomes: a test case for predicting lifestyles and emergence of pathogens.</title>
        <authorList>
            <person name="Haridas S."/>
            <person name="Albert R."/>
            <person name="Binder M."/>
            <person name="Bloem J."/>
            <person name="Labutti K."/>
            <person name="Salamov A."/>
            <person name="Andreopoulos B."/>
            <person name="Baker S."/>
            <person name="Barry K."/>
            <person name="Bills G."/>
            <person name="Bluhm B."/>
            <person name="Cannon C."/>
            <person name="Castanera R."/>
            <person name="Culley D."/>
            <person name="Daum C."/>
            <person name="Ezra D."/>
            <person name="Gonzalez J."/>
            <person name="Henrissat B."/>
            <person name="Kuo A."/>
            <person name="Liang C."/>
            <person name="Lipzen A."/>
            <person name="Lutzoni F."/>
            <person name="Magnuson J."/>
            <person name="Mondo S."/>
            <person name="Nolan M."/>
            <person name="Ohm R."/>
            <person name="Pangilinan J."/>
            <person name="Park H.-J."/>
            <person name="Ramirez L."/>
            <person name="Alfaro M."/>
            <person name="Sun H."/>
            <person name="Tritt A."/>
            <person name="Yoshinaga Y."/>
            <person name="Zwiers L.-H."/>
            <person name="Turgeon B."/>
            <person name="Goodwin S."/>
            <person name="Spatafora J."/>
            <person name="Crous P."/>
            <person name="Grigoriev I."/>
        </authorList>
    </citation>
    <scope>NUCLEOTIDE SEQUENCE</scope>
    <source>
        <strain evidence="2">CBS 473.64</strain>
    </source>
</reference>
<evidence type="ECO:0000259" key="1">
    <source>
        <dbReference type="Pfam" id="PF06985"/>
    </source>
</evidence>
<dbReference type="InterPro" id="IPR010730">
    <property type="entry name" value="HET"/>
</dbReference>
<name>A0A6A6RMU3_9PLEO</name>
<protein>
    <recommendedName>
        <fullName evidence="1">Heterokaryon incompatibility domain-containing protein</fullName>
    </recommendedName>
</protein>
<organism evidence="2 3">
    <name type="scientific">Massarina eburnea CBS 473.64</name>
    <dbReference type="NCBI Taxonomy" id="1395130"/>
    <lineage>
        <taxon>Eukaryota</taxon>
        <taxon>Fungi</taxon>
        <taxon>Dikarya</taxon>
        <taxon>Ascomycota</taxon>
        <taxon>Pezizomycotina</taxon>
        <taxon>Dothideomycetes</taxon>
        <taxon>Pleosporomycetidae</taxon>
        <taxon>Pleosporales</taxon>
        <taxon>Massarineae</taxon>
        <taxon>Massarinaceae</taxon>
        <taxon>Massarina</taxon>
    </lineage>
</organism>
<gene>
    <name evidence="2" type="ORF">P280DRAFT_473023</name>
</gene>
<dbReference type="OrthoDB" id="3557394at2759"/>
<accession>A0A6A6RMU3</accession>
<dbReference type="AlphaFoldDB" id="A0A6A6RMU3"/>
<dbReference type="EMBL" id="MU006798">
    <property type="protein sequence ID" value="KAF2636477.1"/>
    <property type="molecule type" value="Genomic_DNA"/>
</dbReference>
<evidence type="ECO:0000313" key="2">
    <source>
        <dbReference type="EMBL" id="KAF2636477.1"/>
    </source>
</evidence>
<dbReference type="Proteomes" id="UP000799753">
    <property type="component" value="Unassembled WGS sequence"/>
</dbReference>
<sequence>MTTLYQAFPIQGAQTRVVDILPGSEPDAIAFECRVISPDNGDSYEALSYVWGDAAATRTVSISGYRVEITETLYTAFERLRSPDSKRTLWADQVSINQTDDEEKGHQVILMRTIYKQCSECLIWFGRIPSDQGFATLDAKAALDFIHSVADTKFADLQADSRFKTFIAENDRGVRTRKAFKALIMGGNPWWSRVWTVQEAVLPSAATLHWGPFTIPLKTMELAAQEKELMLKCPDVESNRVQEEYFNLLIKFVHSVRSIRSPRKGEEPFTTLMRWRCREATDPRDKLYGFIGLFRSGTLASIPALRDISYSIAPAVLFTQVTLDLIRSCQNLRPLLFARKLRHATPELPTWAIDFASSSSTVDRNRSLRNSRRPWAASKGVGLQFEGSGDVGSLFLSGKSIDYVEKISNIYRVSTEEKPRKGKLREAMEEPYRMLEGYQTSHGSDMDADYVGGGSLRDAFWKTVKQKSTWLVVSLDVPEDSDLADMEEYIMDSTAIPTAFFRSFDMSVPNSTFFITSMGYLGLGPVDLRENDHVYIFQGGKVPFVVRPVADNNREAQNVESSKFHLIDDAYVHGIMSGEIVAKKEDLTVVELV</sequence>
<evidence type="ECO:0000313" key="3">
    <source>
        <dbReference type="Proteomes" id="UP000799753"/>
    </source>
</evidence>
<feature type="domain" description="Heterokaryon incompatibility" evidence="1">
    <location>
        <begin position="44"/>
        <end position="199"/>
    </location>
</feature>
<keyword evidence="3" id="KW-1185">Reference proteome</keyword>
<dbReference type="Pfam" id="PF06985">
    <property type="entry name" value="HET"/>
    <property type="match status" value="1"/>
</dbReference>